<dbReference type="CDD" id="cd16967">
    <property type="entry name" value="Alpha_kinase_eEF2K"/>
    <property type="match status" value="1"/>
</dbReference>
<comment type="activity regulation">
    <text evidence="6">Undergoes calcium/calmodulin-dependent intramolecular autophosphorylation, and this results in it becoming partially calcium/calmodulin-independent.</text>
</comment>
<keyword evidence="5 6" id="KW-0067">ATP-binding</keyword>
<protein>
    <recommendedName>
        <fullName evidence="6">Eukaryotic elongation factor 2 kinase</fullName>
        <ecNumber evidence="6">2.7.11.20</ecNumber>
    </recommendedName>
</protein>
<dbReference type="OrthoDB" id="301415at2759"/>
<dbReference type="GO" id="GO:0004686">
    <property type="term" value="F:elongation factor-2 kinase activity"/>
    <property type="evidence" value="ECO:0007669"/>
    <property type="project" value="UniProtKB-UniRule"/>
</dbReference>
<feature type="domain" description="Alpha-type protein kinase" evidence="8">
    <location>
        <begin position="90"/>
        <end position="302"/>
    </location>
</feature>
<comment type="subunit">
    <text evidence="6">Monomer or homodimer.</text>
</comment>
<dbReference type="PROSITE" id="PS51158">
    <property type="entry name" value="ALPHA_KINASE"/>
    <property type="match status" value="1"/>
</dbReference>
<dbReference type="Gene3D" id="1.25.40.10">
    <property type="entry name" value="Tetratricopeptide repeat domain"/>
    <property type="match status" value="1"/>
</dbReference>
<organism evidence="9 10">
    <name type="scientific">Acanthaster planci</name>
    <name type="common">Crown-of-thorns starfish</name>
    <dbReference type="NCBI Taxonomy" id="133434"/>
    <lineage>
        <taxon>Eukaryota</taxon>
        <taxon>Metazoa</taxon>
        <taxon>Echinodermata</taxon>
        <taxon>Eleutherozoa</taxon>
        <taxon>Asterozoa</taxon>
        <taxon>Asteroidea</taxon>
        <taxon>Valvatacea</taxon>
        <taxon>Valvatida</taxon>
        <taxon>Acanthasteridae</taxon>
        <taxon>Acanthaster</taxon>
    </lineage>
</organism>
<evidence type="ECO:0000256" key="7">
    <source>
        <dbReference type="SAM" id="MobiDB-lite"/>
    </source>
</evidence>
<evidence type="ECO:0000256" key="6">
    <source>
        <dbReference type="PIRNR" id="PIRNR038139"/>
    </source>
</evidence>
<reference evidence="10" key="1">
    <citation type="submission" date="2025-08" db="UniProtKB">
        <authorList>
            <consortium name="RefSeq"/>
        </authorList>
    </citation>
    <scope>IDENTIFICATION</scope>
</reference>
<keyword evidence="4 6" id="KW-0418">Kinase</keyword>
<dbReference type="InterPro" id="IPR011009">
    <property type="entry name" value="Kinase-like_dom_sf"/>
</dbReference>
<sequence>MSQPGIFPPVNLNTPTKKVEEMDEEEDEEMHIVPLTDVILLEPPVEVQRKLTPPLKKKWKHAILKAQSAQDPWMQFHLEDYPTETAVRHRYSAGTNKWVIDNVKVKVGKEAFARGAMRECFRLKKLSNFTRQRRHDWKHAGNFVAKRYMETVDREIYFQDVRLQMDAKIWGEEFSRHNPPKKVDIVQMCVLEFKNRPGCPLFHLENFIEGNYIKYNSNSGYVSDEKLRLTPQAFSHFTFERSGHKLIVVDIQGVGDLYTDPQIHTATGTEYNEGNLGSRGMALFFASHACNEICRGLSLTPFDLHPSEIADHEKLVTRQRRASTHVRGTENNVLRPRHRPSISPMDVTKFVILERSISECSNESTSPDASPAVLCESPSSPEDVSMSPRDSLVTKNHFFPSGRRRAVSDEDSPCVRFRAESDSDTLTRENERAAKKEEERKAMMMNKTHKPSSVNVEMAMRARLNMERKTGGSTLGQVHLDLAKYHEIGRFVDNLEERNMQAAFYHLQQASNCGVMEAILALARIYLNLPHDILEAVVIDESEENINDGMDLMEQAAEAGDRPSMIHLAKAYETGTNLGTNREIIWTEAIHWYQQAISTSQEDEDGGFDCLNEDPNYQLLVRQADLYRKGGYGLDKNPRKAGDLYNEAAEGAMAAMKGRLANKYYMVAEECYGEMEEDEEEEEEGD</sequence>
<dbReference type="GO" id="GO:0005509">
    <property type="term" value="F:calcium ion binding"/>
    <property type="evidence" value="ECO:0007669"/>
    <property type="project" value="UniProtKB-UniRule"/>
</dbReference>
<evidence type="ECO:0000256" key="4">
    <source>
        <dbReference type="ARBA" id="ARBA00022777"/>
    </source>
</evidence>
<dbReference type="InterPro" id="IPR017400">
    <property type="entry name" value="eEF-2K"/>
</dbReference>
<evidence type="ECO:0000259" key="8">
    <source>
        <dbReference type="PROSITE" id="PS51158"/>
    </source>
</evidence>
<dbReference type="SUPFAM" id="SSF56112">
    <property type="entry name" value="Protein kinase-like (PK-like)"/>
    <property type="match status" value="1"/>
</dbReference>
<dbReference type="Pfam" id="PF08238">
    <property type="entry name" value="Sel1"/>
    <property type="match status" value="4"/>
</dbReference>
<proteinExistence type="inferred from homology"/>
<dbReference type="Gene3D" id="3.30.200.20">
    <property type="entry name" value="Phosphorylase Kinase, domain 1"/>
    <property type="match status" value="2"/>
</dbReference>
<gene>
    <name evidence="10" type="primary">LOC110981845</name>
</gene>
<dbReference type="InterPro" id="IPR051852">
    <property type="entry name" value="Alpha-type_PK"/>
</dbReference>
<dbReference type="GeneID" id="110981845"/>
<evidence type="ECO:0000256" key="5">
    <source>
        <dbReference type="ARBA" id="ARBA00022840"/>
    </source>
</evidence>
<dbReference type="InterPro" id="IPR011990">
    <property type="entry name" value="TPR-like_helical_dom_sf"/>
</dbReference>
<comment type="similarity">
    <text evidence="6">Belongs to the protein kinase superfamily. Alpha-type protein kinase family.</text>
</comment>
<keyword evidence="6" id="KW-0112">Calmodulin-binding</keyword>
<dbReference type="RefSeq" id="XP_022095507.1">
    <property type="nucleotide sequence ID" value="XM_022239815.1"/>
</dbReference>
<dbReference type="SMART" id="SM00811">
    <property type="entry name" value="Alpha_kinase"/>
    <property type="match status" value="1"/>
</dbReference>
<dbReference type="KEGG" id="aplc:110981845"/>
<comment type="catalytic activity">
    <reaction evidence="6">
        <text>[translation elongation factor 2] + ATP = [translation elongation factor 2]-phosphate + ADP + H(+)</text>
        <dbReference type="Rhea" id="RHEA:21436"/>
        <dbReference type="Rhea" id="RHEA-COMP:11268"/>
        <dbReference type="Rhea" id="RHEA-COMP:11269"/>
        <dbReference type="ChEBI" id="CHEBI:15378"/>
        <dbReference type="ChEBI" id="CHEBI:30616"/>
        <dbReference type="ChEBI" id="CHEBI:43176"/>
        <dbReference type="ChEBI" id="CHEBI:68546"/>
        <dbReference type="ChEBI" id="CHEBI:456216"/>
        <dbReference type="EC" id="2.7.11.20"/>
    </reaction>
</comment>
<dbReference type="InterPro" id="IPR006597">
    <property type="entry name" value="Sel1-like"/>
</dbReference>
<keyword evidence="1 6" id="KW-0723">Serine/threonine-protein kinase</keyword>
<dbReference type="PANTHER" id="PTHR45992:SF2">
    <property type="entry name" value="EUKARYOTIC ELONGATION FACTOR 2 KINASE"/>
    <property type="match status" value="1"/>
</dbReference>
<dbReference type="GO" id="GO:0005524">
    <property type="term" value="F:ATP binding"/>
    <property type="evidence" value="ECO:0007669"/>
    <property type="project" value="UniProtKB-UniRule"/>
</dbReference>
<dbReference type="AlphaFoldDB" id="A0A8B7YS44"/>
<accession>A0A8B7YS44</accession>
<evidence type="ECO:0000313" key="9">
    <source>
        <dbReference type="Proteomes" id="UP000694845"/>
    </source>
</evidence>
<dbReference type="EC" id="2.7.11.20" evidence="6"/>
<keyword evidence="9" id="KW-1185">Reference proteome</keyword>
<evidence type="ECO:0000256" key="2">
    <source>
        <dbReference type="ARBA" id="ARBA00022679"/>
    </source>
</evidence>
<dbReference type="Proteomes" id="UP000694845">
    <property type="component" value="Unplaced"/>
</dbReference>
<dbReference type="GO" id="GO:1903013">
    <property type="term" value="P:response to differentiation-inducing factor 1"/>
    <property type="evidence" value="ECO:0007669"/>
    <property type="project" value="TreeGrafter"/>
</dbReference>
<dbReference type="PIRSF" id="PIRSF038139">
    <property type="entry name" value="Elongation_factor_2_kinase"/>
    <property type="match status" value="1"/>
</dbReference>
<dbReference type="Pfam" id="PF02816">
    <property type="entry name" value="Alpha_kinase"/>
    <property type="match status" value="1"/>
</dbReference>
<dbReference type="InterPro" id="IPR047588">
    <property type="entry name" value="eEF2K_a_kinase_dom"/>
</dbReference>
<keyword evidence="6" id="KW-0106">Calcium</keyword>
<dbReference type="GO" id="GO:0031037">
    <property type="term" value="P:myosin II filament disassembly"/>
    <property type="evidence" value="ECO:0007669"/>
    <property type="project" value="TreeGrafter"/>
</dbReference>
<feature type="region of interest" description="Disordered" evidence="7">
    <location>
        <begin position="361"/>
        <end position="389"/>
    </location>
</feature>
<dbReference type="Gene3D" id="3.20.200.10">
    <property type="entry name" value="MHCK/EF2 kinase"/>
    <property type="match status" value="1"/>
</dbReference>
<dbReference type="PANTHER" id="PTHR45992">
    <property type="entry name" value="EUKARYOTIC ELONGATION FACTOR 2 KINASE-RELATED"/>
    <property type="match status" value="1"/>
</dbReference>
<keyword evidence="2 6" id="KW-0808">Transferase</keyword>
<evidence type="ECO:0000313" key="10">
    <source>
        <dbReference type="RefSeq" id="XP_022095507.1"/>
    </source>
</evidence>
<evidence type="ECO:0000256" key="3">
    <source>
        <dbReference type="ARBA" id="ARBA00022741"/>
    </source>
</evidence>
<name>A0A8B7YS44_ACAPL</name>
<evidence type="ECO:0000256" key="1">
    <source>
        <dbReference type="ARBA" id="ARBA00022527"/>
    </source>
</evidence>
<keyword evidence="3 6" id="KW-0547">Nucleotide-binding</keyword>
<dbReference type="SUPFAM" id="SSF81901">
    <property type="entry name" value="HCP-like"/>
    <property type="match status" value="1"/>
</dbReference>
<dbReference type="GO" id="GO:0005516">
    <property type="term" value="F:calmodulin binding"/>
    <property type="evidence" value="ECO:0007669"/>
    <property type="project" value="UniProtKB-UniRule"/>
</dbReference>
<dbReference type="FunFam" id="3.20.200.10:FF:000002">
    <property type="entry name" value="Eukaryotic elongation factor 2 kinase"/>
    <property type="match status" value="1"/>
</dbReference>
<dbReference type="InterPro" id="IPR004166">
    <property type="entry name" value="a-kinase_dom"/>
</dbReference>